<evidence type="ECO:0000313" key="1">
    <source>
        <dbReference type="EMBL" id="MDI1231260.1"/>
    </source>
</evidence>
<accession>A0AA43Q432</accession>
<dbReference type="PANTHER" id="PTHR12526">
    <property type="entry name" value="GLYCOSYLTRANSFERASE"/>
    <property type="match status" value="1"/>
</dbReference>
<dbReference type="AlphaFoldDB" id="A0AA43Q432"/>
<keyword evidence="2" id="KW-1185">Reference proteome</keyword>
<dbReference type="Proteomes" id="UP001160519">
    <property type="component" value="Unassembled WGS sequence"/>
</dbReference>
<dbReference type="SUPFAM" id="SSF53756">
    <property type="entry name" value="UDP-Glycosyltransferase/glycogen phosphorylase"/>
    <property type="match status" value="1"/>
</dbReference>
<dbReference type="EMBL" id="JAQSDF010000025">
    <property type="protein sequence ID" value="MDI1231260.1"/>
    <property type="molecule type" value="Genomic_DNA"/>
</dbReference>
<proteinExistence type="predicted"/>
<sequence length="385" mass="42850">MSFFDSVRHPKKIYRLGIIASQAFSISNFRGPLVGEMVRRGVIVYALAPDYDDAKRAAVAALGAIPIDSSMSRTGMNPVRDALDMCRLAVQLRGLRLDATLAYFIKPVIYGTLAARLAGVPKRFAMIEGAGYVFTDSDKTSLRRHVLRTLVTQLYRLSLSQTQRVFMLNRDDEKLFVESAMVAATKVRLIDGIGLDLDYYHVVPPVLQPFCFILVARLLREKGIYDYVDAARRVKAVHPDARFLLLGHVDLNPGSIPEAEVQAWVTEGVVEWPGQVADVRDWIAQASVFVLPSYREGLPRSTQEAMAMGRPIITTDVPGCRETVIDGVNGFMVPVRNPEVLAQAMLRFIEQPSLMPPMGAESRRMTEEKFDVHKINAQILTAMGI</sequence>
<comment type="caution">
    <text evidence="1">The sequence shown here is derived from an EMBL/GenBank/DDBJ whole genome shotgun (WGS) entry which is preliminary data.</text>
</comment>
<gene>
    <name evidence="1" type="ORF">PSU93_08945</name>
</gene>
<name>A0AA43Q432_9GAMM</name>
<reference evidence="1" key="1">
    <citation type="submission" date="2023-01" db="EMBL/GenBank/DDBJ databases">
        <title>Biogeochemical cycle of methane in antarctic sediments.</title>
        <authorList>
            <person name="Roldan D.M."/>
            <person name="Menes R.J."/>
        </authorList>
    </citation>
    <scope>NUCLEOTIDE SEQUENCE [LARGE SCALE GENOMIC DNA]</scope>
    <source>
        <strain evidence="1">K-2018 MAG008</strain>
    </source>
</reference>
<dbReference type="CDD" id="cd03808">
    <property type="entry name" value="GT4_CapM-like"/>
    <property type="match status" value="1"/>
</dbReference>
<dbReference type="Gene3D" id="3.40.50.2000">
    <property type="entry name" value="Glycogen Phosphorylase B"/>
    <property type="match status" value="2"/>
</dbReference>
<evidence type="ECO:0000313" key="2">
    <source>
        <dbReference type="Proteomes" id="UP001160519"/>
    </source>
</evidence>
<protein>
    <submittedName>
        <fullName evidence="1">Glycosyltransferase family 4 protein</fullName>
    </submittedName>
</protein>
<dbReference type="Pfam" id="PF13692">
    <property type="entry name" value="Glyco_trans_1_4"/>
    <property type="match status" value="1"/>
</dbReference>
<dbReference type="GO" id="GO:0016757">
    <property type="term" value="F:glycosyltransferase activity"/>
    <property type="evidence" value="ECO:0007669"/>
    <property type="project" value="TreeGrafter"/>
</dbReference>
<dbReference type="PANTHER" id="PTHR12526:SF638">
    <property type="entry name" value="SPORE COAT PROTEIN SA"/>
    <property type="match status" value="1"/>
</dbReference>
<organism evidence="1 2">
    <name type="scientific">Candidatus Methylobacter titanis</name>
    <dbReference type="NCBI Taxonomy" id="3053457"/>
    <lineage>
        <taxon>Bacteria</taxon>
        <taxon>Pseudomonadati</taxon>
        <taxon>Pseudomonadota</taxon>
        <taxon>Gammaproteobacteria</taxon>
        <taxon>Methylococcales</taxon>
        <taxon>Methylococcaceae</taxon>
        <taxon>Methylobacter</taxon>
    </lineage>
</organism>